<accession>A0A7J6V8H8</accession>
<dbReference type="Proteomes" id="UP000554482">
    <property type="component" value="Unassembled WGS sequence"/>
</dbReference>
<gene>
    <name evidence="2" type="ORF">FRX31_029331</name>
</gene>
<feature type="compositionally biased region" description="Polar residues" evidence="1">
    <location>
        <begin position="103"/>
        <end position="119"/>
    </location>
</feature>
<feature type="region of interest" description="Disordered" evidence="1">
    <location>
        <begin position="86"/>
        <end position="119"/>
    </location>
</feature>
<protein>
    <submittedName>
        <fullName evidence="2">Uncharacterized protein</fullName>
    </submittedName>
</protein>
<organism evidence="2 3">
    <name type="scientific">Thalictrum thalictroides</name>
    <name type="common">Rue-anemone</name>
    <name type="synonym">Anemone thalictroides</name>
    <dbReference type="NCBI Taxonomy" id="46969"/>
    <lineage>
        <taxon>Eukaryota</taxon>
        <taxon>Viridiplantae</taxon>
        <taxon>Streptophyta</taxon>
        <taxon>Embryophyta</taxon>
        <taxon>Tracheophyta</taxon>
        <taxon>Spermatophyta</taxon>
        <taxon>Magnoliopsida</taxon>
        <taxon>Ranunculales</taxon>
        <taxon>Ranunculaceae</taxon>
        <taxon>Thalictroideae</taxon>
        <taxon>Thalictrum</taxon>
    </lineage>
</organism>
<evidence type="ECO:0000313" key="2">
    <source>
        <dbReference type="EMBL" id="KAF5181087.1"/>
    </source>
</evidence>
<evidence type="ECO:0000256" key="1">
    <source>
        <dbReference type="SAM" id="MobiDB-lite"/>
    </source>
</evidence>
<feature type="compositionally biased region" description="Basic and acidic residues" evidence="1">
    <location>
        <begin position="86"/>
        <end position="97"/>
    </location>
</feature>
<dbReference type="AlphaFoldDB" id="A0A7J6V8H8"/>
<name>A0A7J6V8H8_THATH</name>
<comment type="caution">
    <text evidence="2">The sequence shown here is derived from an EMBL/GenBank/DDBJ whole genome shotgun (WGS) entry which is preliminary data.</text>
</comment>
<sequence>MKKKKKCNGFRVRVFVVPVSSNKIQRYKKVARIQLGLLLQKAQWIRWYLGLTRVGPINRCLLSVNKRVQPPNGLSLWTLQSPRLEVKAGEKERESKNPKPYPASQNKSEGNSGSPVLLR</sequence>
<reference evidence="2 3" key="1">
    <citation type="submission" date="2020-06" db="EMBL/GenBank/DDBJ databases">
        <title>Transcriptomic and genomic resources for Thalictrum thalictroides and T. hernandezii: Facilitating candidate gene discovery in an emerging model plant lineage.</title>
        <authorList>
            <person name="Arias T."/>
            <person name="Riano-Pachon D.M."/>
            <person name="Di Stilio V.S."/>
        </authorList>
    </citation>
    <scope>NUCLEOTIDE SEQUENCE [LARGE SCALE GENOMIC DNA]</scope>
    <source>
        <strain evidence="3">cv. WT478/WT964</strain>
        <tissue evidence="2">Leaves</tissue>
    </source>
</reference>
<dbReference type="EMBL" id="JABWDY010036583">
    <property type="protein sequence ID" value="KAF5181087.1"/>
    <property type="molecule type" value="Genomic_DNA"/>
</dbReference>
<proteinExistence type="predicted"/>
<keyword evidence="3" id="KW-1185">Reference proteome</keyword>
<evidence type="ECO:0000313" key="3">
    <source>
        <dbReference type="Proteomes" id="UP000554482"/>
    </source>
</evidence>